<dbReference type="EMBL" id="CAAE01014738">
    <property type="protein sequence ID" value="CAG04354.1"/>
    <property type="molecule type" value="Genomic_DNA"/>
</dbReference>
<reference evidence="3" key="1">
    <citation type="journal article" date="2004" name="Nature">
        <title>Genome duplication in the teleost fish Tetraodon nigroviridis reveals the early vertebrate proto-karyotype.</title>
        <authorList>
            <person name="Jaillon O."/>
            <person name="Aury J.-M."/>
            <person name="Brunet F."/>
            <person name="Petit J.-L."/>
            <person name="Stange-Thomann N."/>
            <person name="Mauceli E."/>
            <person name="Bouneau L."/>
            <person name="Fischer C."/>
            <person name="Ozouf-Costaz C."/>
            <person name="Bernot A."/>
            <person name="Nicaud S."/>
            <person name="Jaffe D."/>
            <person name="Fisher S."/>
            <person name="Lutfalla G."/>
            <person name="Dossat C."/>
            <person name="Segurens B."/>
            <person name="Dasilva C."/>
            <person name="Salanoubat M."/>
            <person name="Levy M."/>
            <person name="Boudet N."/>
            <person name="Castellano S."/>
            <person name="Anthouard V."/>
            <person name="Jubin C."/>
            <person name="Castelli V."/>
            <person name="Katinka M."/>
            <person name="Vacherie B."/>
            <person name="Biemont C."/>
            <person name="Skalli Z."/>
            <person name="Cattolico L."/>
            <person name="Poulain J."/>
            <person name="De Berardinis V."/>
            <person name="Cruaud C."/>
            <person name="Duprat S."/>
            <person name="Brottier P."/>
            <person name="Coutanceau J.-P."/>
            <person name="Gouzy J."/>
            <person name="Parra G."/>
            <person name="Lardier G."/>
            <person name="Chapple C."/>
            <person name="McKernan K.J."/>
            <person name="McEwan P."/>
            <person name="Bosak S."/>
            <person name="Kellis M."/>
            <person name="Volff J.-N."/>
            <person name="Guigo R."/>
            <person name="Zody M.C."/>
            <person name="Mesirov J."/>
            <person name="Lindblad-Toh K."/>
            <person name="Birren B."/>
            <person name="Nusbaum C."/>
            <person name="Kahn D."/>
            <person name="Robinson-Rechavi M."/>
            <person name="Laudet V."/>
            <person name="Schachter V."/>
            <person name="Quetier F."/>
            <person name="Saurin W."/>
            <person name="Scarpelli C."/>
            <person name="Wincker P."/>
            <person name="Lander E.S."/>
            <person name="Weissenbach J."/>
            <person name="Roest Crollius H."/>
        </authorList>
    </citation>
    <scope>NUCLEOTIDE SEQUENCE [LARGE SCALE GENOMIC DNA]</scope>
</reference>
<dbReference type="OrthoDB" id="6374705at2759"/>
<keyword evidence="2" id="KW-0560">Oxidoreductase</keyword>
<evidence type="ECO:0000256" key="2">
    <source>
        <dbReference type="ARBA" id="ARBA00023002"/>
    </source>
</evidence>
<dbReference type="PANTHER" id="PTHR43157">
    <property type="entry name" value="PHOSPHATIDYLINOSITOL-GLYCAN BIOSYNTHESIS CLASS F PROTEIN-RELATED"/>
    <property type="match status" value="1"/>
</dbReference>
<dbReference type="KEGG" id="tng:GSTEN00024055G001"/>
<protein>
    <submittedName>
        <fullName evidence="3">(spotted green pufferfish) hypothetical protein</fullName>
    </submittedName>
</protein>
<dbReference type="SUPFAM" id="SSF51735">
    <property type="entry name" value="NAD(P)-binding Rossmann-fold domains"/>
    <property type="match status" value="1"/>
</dbReference>
<organism evidence="3">
    <name type="scientific">Tetraodon nigroviridis</name>
    <name type="common">Spotted green pufferfish</name>
    <name type="synonym">Chelonodon nigroviridis</name>
    <dbReference type="NCBI Taxonomy" id="99883"/>
    <lineage>
        <taxon>Eukaryota</taxon>
        <taxon>Metazoa</taxon>
        <taxon>Chordata</taxon>
        <taxon>Craniata</taxon>
        <taxon>Vertebrata</taxon>
        <taxon>Euteleostomi</taxon>
        <taxon>Actinopterygii</taxon>
        <taxon>Neopterygii</taxon>
        <taxon>Teleostei</taxon>
        <taxon>Neoteleostei</taxon>
        <taxon>Acanthomorphata</taxon>
        <taxon>Eupercaria</taxon>
        <taxon>Tetraodontiformes</taxon>
        <taxon>Tetradontoidea</taxon>
        <taxon>Tetraodontidae</taxon>
        <taxon>Tetraodon</taxon>
    </lineage>
</organism>
<dbReference type="GO" id="GO:0016491">
    <property type="term" value="F:oxidoreductase activity"/>
    <property type="evidence" value="ECO:0007669"/>
    <property type="project" value="UniProtKB-KW"/>
</dbReference>
<dbReference type="Gene3D" id="3.40.50.720">
    <property type="entry name" value="NAD(P)-binding Rossmann-like Domain"/>
    <property type="match status" value="1"/>
</dbReference>
<sequence length="65" mass="6816">MSRYVVPVSVFGTVFGCAVLLKTHLTGGRCPSKATIKGKTVIITGANTGIGKEAARELAQRGLRK</sequence>
<dbReference type="PROSITE" id="PS51257">
    <property type="entry name" value="PROKAR_LIPOPROTEIN"/>
    <property type="match status" value="1"/>
</dbReference>
<reference evidence="3" key="2">
    <citation type="submission" date="2004-02" db="EMBL/GenBank/DDBJ databases">
        <authorList>
            <consortium name="Genoscope"/>
            <consortium name="Whitehead Institute Centre for Genome Research"/>
        </authorList>
    </citation>
    <scope>NUCLEOTIDE SEQUENCE</scope>
</reference>
<proteinExistence type="inferred from homology"/>
<comment type="caution">
    <text evidence="3">The sequence shown here is derived from an EMBL/GenBank/DDBJ whole genome shotgun (WGS) entry which is preliminary data.</text>
</comment>
<dbReference type="AlphaFoldDB" id="Q4S4S8"/>
<accession>Q4S4S8</accession>
<evidence type="ECO:0000313" key="3">
    <source>
        <dbReference type="EMBL" id="CAG04354.1"/>
    </source>
</evidence>
<evidence type="ECO:0000256" key="1">
    <source>
        <dbReference type="ARBA" id="ARBA00006484"/>
    </source>
</evidence>
<dbReference type="InterPro" id="IPR036291">
    <property type="entry name" value="NAD(P)-bd_dom_sf"/>
</dbReference>
<dbReference type="PANTHER" id="PTHR43157:SF59">
    <property type="entry name" value="RETINOL DEHYDROGENASE 13"/>
    <property type="match status" value="1"/>
</dbReference>
<name>Q4S4S8_TETNG</name>
<comment type="similarity">
    <text evidence="1">Belongs to the short-chain dehydrogenases/reductases (SDR) family.</text>
</comment>
<gene>
    <name evidence="3" type="ORF">GSTENG00024055001</name>
</gene>